<reference evidence="2 3" key="1">
    <citation type="submission" date="2017-09" db="EMBL/GenBank/DDBJ databases">
        <authorList>
            <person name="Ehlers B."/>
            <person name="Leendertz F.H."/>
        </authorList>
    </citation>
    <scope>NUCLEOTIDE SEQUENCE [LARGE SCALE GENOMIC DNA]</scope>
    <source>
        <strain evidence="2 3">DSM 27208</strain>
    </source>
</reference>
<gene>
    <name evidence="2" type="ORF">SAMN06269185_1193</name>
</gene>
<keyword evidence="3" id="KW-1185">Reference proteome</keyword>
<dbReference type="RefSeq" id="WP_097008126.1">
    <property type="nucleotide sequence ID" value="NZ_OBEJ01000001.1"/>
</dbReference>
<dbReference type="EMBL" id="OBEJ01000001">
    <property type="protein sequence ID" value="SNZ06505.1"/>
    <property type="molecule type" value="Genomic_DNA"/>
</dbReference>
<name>A0A285NAL1_NATPI</name>
<accession>A0A285NAL1</accession>
<dbReference type="Proteomes" id="UP000219453">
    <property type="component" value="Unassembled WGS sequence"/>
</dbReference>
<sequence>MTDHDTQTGDGTTSGVDAPGNVASVLRERLADGSAAYAVGGVSLVRALKAVRSDRKRAAGHALLGTALIALGRAQRQRDGDGGEPTGTTTEQLSSSTPEHREDDELSETSVANEPAEATGPTTSDAVPEQTESTEPETTPEADPNIDAEDDADEAAAKDDGADDEADE</sequence>
<feature type="region of interest" description="Disordered" evidence="1">
    <location>
        <begin position="1"/>
        <end position="21"/>
    </location>
</feature>
<proteinExistence type="predicted"/>
<feature type="region of interest" description="Disordered" evidence="1">
    <location>
        <begin position="68"/>
        <end position="168"/>
    </location>
</feature>
<protein>
    <submittedName>
        <fullName evidence="2">Uncharacterized protein</fullName>
    </submittedName>
</protein>
<feature type="compositionally biased region" description="Acidic residues" evidence="1">
    <location>
        <begin position="132"/>
        <end position="154"/>
    </location>
</feature>
<evidence type="ECO:0000256" key="1">
    <source>
        <dbReference type="SAM" id="MobiDB-lite"/>
    </source>
</evidence>
<evidence type="ECO:0000313" key="2">
    <source>
        <dbReference type="EMBL" id="SNZ06505.1"/>
    </source>
</evidence>
<organism evidence="2 3">
    <name type="scientific">Natronoarchaeum philippinense</name>
    <dbReference type="NCBI Taxonomy" id="558529"/>
    <lineage>
        <taxon>Archaea</taxon>
        <taxon>Methanobacteriati</taxon>
        <taxon>Methanobacteriota</taxon>
        <taxon>Stenosarchaea group</taxon>
        <taxon>Halobacteria</taxon>
        <taxon>Halobacteriales</taxon>
        <taxon>Natronoarchaeaceae</taxon>
    </lineage>
</organism>
<dbReference type="AlphaFoldDB" id="A0A285NAL1"/>
<evidence type="ECO:0000313" key="3">
    <source>
        <dbReference type="Proteomes" id="UP000219453"/>
    </source>
</evidence>